<dbReference type="Proteomes" id="UP001390963">
    <property type="component" value="Unassembled WGS sequence"/>
</dbReference>
<dbReference type="EMBL" id="JBANCF010000003">
    <property type="protein sequence ID" value="MEM0572985.1"/>
    <property type="molecule type" value="Genomic_DNA"/>
</dbReference>
<accession>A0AB35YVZ3</accession>
<protein>
    <recommendedName>
        <fullName evidence="5">Thymidylate synthase</fullName>
    </recommendedName>
</protein>
<evidence type="ECO:0008006" key="5">
    <source>
        <dbReference type="Google" id="ProtNLM"/>
    </source>
</evidence>
<evidence type="ECO:0000313" key="3">
    <source>
        <dbReference type="Proteomes" id="UP001388259"/>
    </source>
</evidence>
<dbReference type="Proteomes" id="UP001388259">
    <property type="component" value="Unassembled WGS sequence"/>
</dbReference>
<dbReference type="EMBL" id="JAZBJM010000003">
    <property type="protein sequence ID" value="MEM0518083.1"/>
    <property type="molecule type" value="Genomic_DNA"/>
</dbReference>
<evidence type="ECO:0000313" key="1">
    <source>
        <dbReference type="EMBL" id="MEM0518083.1"/>
    </source>
</evidence>
<sequence>MEKKYELSTGILECYPFHALFYFKATAFNIAEAKELSKALDTHYRGRKCVVISTREFTKTINPLVYQEVPSKSVVGVAIVSNSENVKNEAIEEQGLFKGSFGYFNCIEEAANWAETVVN</sequence>
<evidence type="ECO:0000313" key="4">
    <source>
        <dbReference type="Proteomes" id="UP001390963"/>
    </source>
</evidence>
<gene>
    <name evidence="2" type="ORF">VZD24_05620</name>
    <name evidence="1" type="ORF">VZD85_06950</name>
</gene>
<dbReference type="RefSeq" id="WP_279449192.1">
    <property type="nucleotide sequence ID" value="NZ_JAZBJM010000003.1"/>
</dbReference>
<comment type="caution">
    <text evidence="1">The sequence shown here is derived from an EMBL/GenBank/DDBJ whole genome shotgun (WGS) entry which is preliminary data.</text>
</comment>
<name>A0AB35YVZ3_9FLAO</name>
<evidence type="ECO:0000313" key="2">
    <source>
        <dbReference type="EMBL" id="MEM0572985.1"/>
    </source>
</evidence>
<proteinExistence type="predicted"/>
<organism evidence="1 3">
    <name type="scientific">Aequorivita flava</name>
    <dbReference type="NCBI Taxonomy" id="3114371"/>
    <lineage>
        <taxon>Bacteria</taxon>
        <taxon>Pseudomonadati</taxon>
        <taxon>Bacteroidota</taxon>
        <taxon>Flavobacteriia</taxon>
        <taxon>Flavobacteriales</taxon>
        <taxon>Flavobacteriaceae</taxon>
        <taxon>Aequorivita</taxon>
    </lineage>
</organism>
<dbReference type="AlphaFoldDB" id="A0AB35YVZ3"/>
<keyword evidence="4" id="KW-1185">Reference proteome</keyword>
<reference evidence="1 4" key="1">
    <citation type="submission" date="2024-01" db="EMBL/GenBank/DDBJ databases">
        <title>Aequorivita flavus sp. nov., isolated from deep-sea sediment.</title>
        <authorList>
            <person name="Chen X."/>
        </authorList>
    </citation>
    <scope>NUCLEOTIDE SEQUENCE</scope>
    <source>
        <strain evidence="1">MCCC 1A16923</strain>
        <strain evidence="2 4">MCCC 1A16935</strain>
    </source>
</reference>